<sequence length="71" mass="7988">DNTRKHMNYSKINSTFDDVDETSQSCLLLDHIPHNNLAVITSECSHKGNDYPLGACHGSTYHITIRVPDVF</sequence>
<gene>
    <name evidence="1" type="primary">ORF17323</name>
</gene>
<organism evidence="1">
    <name type="scientific">Arion vulgaris</name>
    <dbReference type="NCBI Taxonomy" id="1028688"/>
    <lineage>
        <taxon>Eukaryota</taxon>
        <taxon>Metazoa</taxon>
        <taxon>Spiralia</taxon>
        <taxon>Lophotrochozoa</taxon>
        <taxon>Mollusca</taxon>
        <taxon>Gastropoda</taxon>
        <taxon>Heterobranchia</taxon>
        <taxon>Euthyneura</taxon>
        <taxon>Panpulmonata</taxon>
        <taxon>Eupulmonata</taxon>
        <taxon>Stylommatophora</taxon>
        <taxon>Helicina</taxon>
        <taxon>Arionoidea</taxon>
        <taxon>Arionidae</taxon>
        <taxon>Arion</taxon>
    </lineage>
</organism>
<accession>A0A0B6Y8V1</accession>
<proteinExistence type="predicted"/>
<feature type="non-terminal residue" evidence="1">
    <location>
        <position position="71"/>
    </location>
</feature>
<name>A0A0B6Y8V1_9EUPU</name>
<dbReference type="EMBL" id="HACG01005724">
    <property type="protein sequence ID" value="CEK52589.1"/>
    <property type="molecule type" value="Transcribed_RNA"/>
</dbReference>
<reference evidence="1" key="1">
    <citation type="submission" date="2014-12" db="EMBL/GenBank/DDBJ databases">
        <title>Insight into the proteome of Arion vulgaris.</title>
        <authorList>
            <person name="Aradska J."/>
            <person name="Bulat T."/>
            <person name="Smidak R."/>
            <person name="Sarate P."/>
            <person name="Gangsoo J."/>
            <person name="Sialana F."/>
            <person name="Bilban M."/>
            <person name="Lubec G."/>
        </authorList>
    </citation>
    <scope>NUCLEOTIDE SEQUENCE</scope>
    <source>
        <tissue evidence="1">Skin</tissue>
    </source>
</reference>
<protein>
    <submittedName>
        <fullName evidence="1">Uncharacterized protein</fullName>
    </submittedName>
</protein>
<feature type="non-terminal residue" evidence="1">
    <location>
        <position position="1"/>
    </location>
</feature>
<dbReference type="AlphaFoldDB" id="A0A0B6Y8V1"/>
<evidence type="ECO:0000313" key="1">
    <source>
        <dbReference type="EMBL" id="CEK52589.1"/>
    </source>
</evidence>